<dbReference type="STRING" id="29563.SAMN02983006_02675"/>
<dbReference type="Gene3D" id="1.10.10.2910">
    <property type="match status" value="1"/>
</dbReference>
<organism evidence="3 4">
    <name type="scientific">Halanaerobium salsuginis</name>
    <dbReference type="NCBI Taxonomy" id="29563"/>
    <lineage>
        <taxon>Bacteria</taxon>
        <taxon>Bacillati</taxon>
        <taxon>Bacillota</taxon>
        <taxon>Clostridia</taxon>
        <taxon>Halanaerobiales</taxon>
        <taxon>Halanaerobiaceae</taxon>
        <taxon>Halanaerobium</taxon>
    </lineage>
</organism>
<dbReference type="RefSeq" id="WP_089862665.1">
    <property type="nucleotide sequence ID" value="NZ_FOTI01000057.1"/>
</dbReference>
<evidence type="ECO:0000256" key="1">
    <source>
        <dbReference type="ARBA" id="ARBA00007227"/>
    </source>
</evidence>
<dbReference type="SUPFAM" id="SSF47413">
    <property type="entry name" value="lambda repressor-like DNA-binding domains"/>
    <property type="match status" value="1"/>
</dbReference>
<dbReference type="PANTHER" id="PTHR43236">
    <property type="entry name" value="ANTITOXIN HIGA1"/>
    <property type="match status" value="1"/>
</dbReference>
<dbReference type="Gene3D" id="1.10.260.40">
    <property type="entry name" value="lambda repressor-like DNA-binding domains"/>
    <property type="match status" value="1"/>
</dbReference>
<gene>
    <name evidence="3" type="ORF">SAMN02983006_02675</name>
</gene>
<proteinExistence type="inferred from homology"/>
<keyword evidence="4" id="KW-1185">Reference proteome</keyword>
<dbReference type="OrthoDB" id="9816277at2"/>
<evidence type="ECO:0000313" key="4">
    <source>
        <dbReference type="Proteomes" id="UP000199006"/>
    </source>
</evidence>
<sequence length="383" mass="44376">MNFNGERLKKSRIYRNMTISELADKIGVTKQAVSQYEKGVISPKPEVLFKLISTLNFPMDFFKEEDLVNSKIENTFFRALLSTKNLDLATQEVKPEIIVRIYDFLSNYLDFPKLDLPDLKNIETKDIEDVAGMLRSYWKLNENPISNMVSLLEKKGVIVSSLATDSHKIDAFTQIQTIADMQYYCVVLGNDKQSMVRRAFDAAHELGHIILHNKLVNIKDLSKEEFKKIEKEANQFAAAFLLPRNAFYADLINPTNLDSYLKLKKKWKVSIAAMVMRAKQLGRISSKQYQNLMKQISYRKWRRNEPYDDIWKVQRPQLFKKAIEILIENNVLTGSQIVMELSKENYSIKPEEIEALLDLEPGTLKEKQSPDNKGLVLNLKQKR</sequence>
<dbReference type="InterPro" id="IPR001387">
    <property type="entry name" value="Cro/C1-type_HTH"/>
</dbReference>
<dbReference type="InterPro" id="IPR010359">
    <property type="entry name" value="IrrE_HExxH"/>
</dbReference>
<dbReference type="Pfam" id="PF01381">
    <property type="entry name" value="HTH_3"/>
    <property type="match status" value="1"/>
</dbReference>
<protein>
    <submittedName>
        <fullName evidence="3">Zn-dependent peptidase ImmA, M78 family</fullName>
    </submittedName>
</protein>
<dbReference type="AlphaFoldDB" id="A0A1I4MPT1"/>
<accession>A0A1I4MPT1</accession>
<evidence type="ECO:0000313" key="3">
    <source>
        <dbReference type="EMBL" id="SFM05238.1"/>
    </source>
</evidence>
<dbReference type="GO" id="GO:0003677">
    <property type="term" value="F:DNA binding"/>
    <property type="evidence" value="ECO:0007669"/>
    <property type="project" value="InterPro"/>
</dbReference>
<dbReference type="InterPro" id="IPR010982">
    <property type="entry name" value="Lambda_DNA-bd_dom_sf"/>
</dbReference>
<comment type="similarity">
    <text evidence="1">Belongs to the short-chain fatty acyl-CoA assimilation regulator (ScfR) family.</text>
</comment>
<reference evidence="3 4" key="1">
    <citation type="submission" date="2016-10" db="EMBL/GenBank/DDBJ databases">
        <authorList>
            <person name="de Groot N.N."/>
        </authorList>
    </citation>
    <scope>NUCLEOTIDE SEQUENCE [LARGE SCALE GENOMIC DNA]</scope>
    <source>
        <strain evidence="3 4">ATCC 51327</strain>
    </source>
</reference>
<dbReference type="SMART" id="SM00530">
    <property type="entry name" value="HTH_XRE"/>
    <property type="match status" value="1"/>
</dbReference>
<dbReference type="InterPro" id="IPR052345">
    <property type="entry name" value="Rad_response_metalloprotease"/>
</dbReference>
<feature type="domain" description="HTH cro/C1-type" evidence="2">
    <location>
        <begin position="8"/>
        <end position="62"/>
    </location>
</feature>
<dbReference type="Proteomes" id="UP000199006">
    <property type="component" value="Unassembled WGS sequence"/>
</dbReference>
<evidence type="ECO:0000259" key="2">
    <source>
        <dbReference type="PROSITE" id="PS50943"/>
    </source>
</evidence>
<name>A0A1I4MPT1_9FIRM</name>
<dbReference type="PROSITE" id="PS50943">
    <property type="entry name" value="HTH_CROC1"/>
    <property type="match status" value="1"/>
</dbReference>
<dbReference type="Pfam" id="PF06114">
    <property type="entry name" value="Peptidase_M78"/>
    <property type="match status" value="1"/>
</dbReference>
<dbReference type="PANTHER" id="PTHR43236:SF1">
    <property type="entry name" value="BLL7220 PROTEIN"/>
    <property type="match status" value="1"/>
</dbReference>
<dbReference type="EMBL" id="FOTI01000057">
    <property type="protein sequence ID" value="SFM05238.1"/>
    <property type="molecule type" value="Genomic_DNA"/>
</dbReference>
<dbReference type="CDD" id="cd00093">
    <property type="entry name" value="HTH_XRE"/>
    <property type="match status" value="1"/>
</dbReference>